<organism evidence="1 2">
    <name type="scientific">Planococcus shixiaomingii</name>
    <dbReference type="NCBI Taxonomy" id="3058393"/>
    <lineage>
        <taxon>Bacteria</taxon>
        <taxon>Bacillati</taxon>
        <taxon>Bacillota</taxon>
        <taxon>Bacilli</taxon>
        <taxon>Bacillales</taxon>
        <taxon>Caryophanaceae</taxon>
        <taxon>Planococcus</taxon>
    </lineage>
</organism>
<dbReference type="RefSeq" id="WP_301722655.1">
    <property type="nucleotide sequence ID" value="NZ_JAUJWV010000001.1"/>
</dbReference>
<evidence type="ECO:0000313" key="2">
    <source>
        <dbReference type="Proteomes" id="UP001172055"/>
    </source>
</evidence>
<reference evidence="1 2" key="1">
    <citation type="submission" date="2023-06" db="EMBL/GenBank/DDBJ databases">
        <title>Novel species in genus Planococcus.</title>
        <authorList>
            <person name="Ning S."/>
        </authorList>
    </citation>
    <scope>NUCLEOTIDE SEQUENCE [LARGE SCALE GENOMIC DNA]</scope>
    <source>
        <strain evidence="1 2">N028</strain>
    </source>
</reference>
<protein>
    <submittedName>
        <fullName evidence="1">Uncharacterized protein</fullName>
    </submittedName>
</protein>
<dbReference type="Proteomes" id="UP001172055">
    <property type="component" value="Unassembled WGS sequence"/>
</dbReference>
<dbReference type="EMBL" id="JAUJWV010000001">
    <property type="protein sequence ID" value="MDN7240762.1"/>
    <property type="molecule type" value="Genomic_DNA"/>
</dbReference>
<comment type="caution">
    <text evidence="1">The sequence shown here is derived from an EMBL/GenBank/DDBJ whole genome shotgun (WGS) entry which is preliminary data.</text>
</comment>
<keyword evidence="2" id="KW-1185">Reference proteome</keyword>
<sequence length="54" mass="6469">MTIITKEVLEMDKITVNYLEIYKNHINGYKQYKKNRVKLSGDYKQMELSEAAER</sequence>
<proteinExistence type="predicted"/>
<name>A0ABT8MYQ0_9BACL</name>
<evidence type="ECO:0000313" key="1">
    <source>
        <dbReference type="EMBL" id="MDN7240762.1"/>
    </source>
</evidence>
<gene>
    <name evidence="1" type="ORF">QWY14_03125</name>
</gene>
<accession>A0ABT8MYQ0</accession>